<gene>
    <name evidence="6" type="primary">LOC106597769</name>
    <name evidence="7" type="synonym">LOC123744205</name>
</gene>
<keyword evidence="3" id="KW-0812">Transmembrane</keyword>
<dbReference type="InterPro" id="IPR050164">
    <property type="entry name" value="Peptidase_C19"/>
</dbReference>
<name>A0ABM3F6D6_SALSA</name>
<dbReference type="Gene3D" id="3.90.70.10">
    <property type="entry name" value="Cysteine proteinases"/>
    <property type="match status" value="1"/>
</dbReference>
<dbReference type="PROSITE" id="PS00972">
    <property type="entry name" value="USP_1"/>
    <property type="match status" value="1"/>
</dbReference>
<dbReference type="EC" id="3.4.19.12" evidence="1"/>
<feature type="compositionally biased region" description="Polar residues" evidence="2">
    <location>
        <begin position="169"/>
        <end position="185"/>
    </location>
</feature>
<evidence type="ECO:0000256" key="3">
    <source>
        <dbReference type="SAM" id="Phobius"/>
    </source>
</evidence>
<evidence type="ECO:0000313" key="7">
    <source>
        <dbReference type="RefSeq" id="XP_045578874.1"/>
    </source>
</evidence>
<keyword evidence="3" id="KW-1133">Transmembrane helix</keyword>
<keyword evidence="1" id="KW-0788">Thiol protease</keyword>
<dbReference type="PANTHER" id="PTHR24006:SF915">
    <property type="entry name" value="UBIQUITIN CARBOXYL-TERMINAL HYDROLASE-RELATED"/>
    <property type="match status" value="1"/>
</dbReference>
<comment type="catalytic activity">
    <reaction evidence="1">
        <text>Thiol-dependent hydrolysis of ester, thioester, amide, peptide and isopeptide bonds formed by the C-terminal Gly of ubiquitin (a 76-residue protein attached to proteins as an intracellular targeting signal).</text>
        <dbReference type="EC" id="3.4.19.12"/>
    </reaction>
</comment>
<evidence type="ECO:0000259" key="4">
    <source>
        <dbReference type="PROSITE" id="PS50235"/>
    </source>
</evidence>
<dbReference type="InterPro" id="IPR018200">
    <property type="entry name" value="USP_CS"/>
</dbReference>
<accession>A0ABM3F6D6</accession>
<sequence>MTSQWSLSQFEQWVNVDMYQSSLVIDMACFCWCKKKKRQKANSVDVEQKTRKKNESGTSSPSPIPSDRSERNASVTSDPSPSDQLSSLHPPSSPVKCSSQPCSPAKQPSVPRSPAKHPSPVKSSPVVSLPSSPSPTNPLDCHGDTSHEGTTVRPLSLLDHSSPRPQRPVSATRSMSLPRASSATRGSEETQGARGERGALVNMELLGLPNIGNTCFLNAILQCLLVLPSFLKKILHQEQLWSSSPFSNLLRCLSDVYRSSLPDSGANQASKADLMWKVKYSLSGYDLKYLGDTQQDAHELLVNMLCQLKEEGMILKTLGVSYTCPVSQLEFQLVSVRTCTSCGRESSTREDYNHLSLDFSPERTLQSSLALTFKGEKVEFKCEGCKGLHATKLELFHTLPLVLVLHLKRFGGPGGLEKLEAPLLFPSELRLSTLCGDMVPHLHSASPQALTNLAPSIQGSIPQTLTSQVSSPAGEAKDSTLCCSDSNDQEPEKVLLTASVKQQPVKSVNGYYQLTGVVSHLGGSANSGHYISDILHASGNWFCCNDSQVSMSNEATVLRTRARSAYMLFYMFRYRLLSPSIFLCCYICVRFLSPYRAREREAPAHRA</sequence>
<feature type="compositionally biased region" description="Low complexity" evidence="2">
    <location>
        <begin position="116"/>
        <end position="131"/>
    </location>
</feature>
<proteinExistence type="inferred from homology"/>
<evidence type="ECO:0000256" key="2">
    <source>
        <dbReference type="SAM" id="MobiDB-lite"/>
    </source>
</evidence>
<feature type="compositionally biased region" description="Basic and acidic residues" evidence="2">
    <location>
        <begin position="46"/>
        <end position="55"/>
    </location>
</feature>
<evidence type="ECO:0000313" key="5">
    <source>
        <dbReference type="Proteomes" id="UP001652741"/>
    </source>
</evidence>
<feature type="region of interest" description="Disordered" evidence="2">
    <location>
        <begin position="41"/>
        <end position="195"/>
    </location>
</feature>
<dbReference type="CDD" id="cd02257">
    <property type="entry name" value="Peptidase_C19"/>
    <property type="match status" value="1"/>
</dbReference>
<keyword evidence="3" id="KW-0472">Membrane</keyword>
<dbReference type="PROSITE" id="PS00973">
    <property type="entry name" value="USP_2"/>
    <property type="match status" value="1"/>
</dbReference>
<dbReference type="RefSeq" id="XP_045578872.1">
    <property type="nucleotide sequence ID" value="XM_045722916.1"/>
</dbReference>
<dbReference type="GeneID" id="106597769"/>
<dbReference type="Proteomes" id="UP001652741">
    <property type="component" value="Chromosome ssa08"/>
</dbReference>
<keyword evidence="1" id="KW-0833">Ubl conjugation pathway</keyword>
<protein>
    <recommendedName>
        <fullName evidence="1">Ubiquitin carboxyl-terminal hydrolase</fullName>
        <ecNumber evidence="1">3.4.19.12</ecNumber>
    </recommendedName>
</protein>
<keyword evidence="1" id="KW-0645">Protease</keyword>
<dbReference type="SUPFAM" id="SSF54001">
    <property type="entry name" value="Cysteine proteinases"/>
    <property type="match status" value="1"/>
</dbReference>
<feature type="domain" description="USP" evidence="4">
    <location>
        <begin position="206"/>
        <end position="573"/>
    </location>
</feature>
<dbReference type="RefSeq" id="XP_045578874.1">
    <property type="nucleotide sequence ID" value="XM_045722918.1"/>
</dbReference>
<dbReference type="PROSITE" id="PS50235">
    <property type="entry name" value="USP_3"/>
    <property type="match status" value="1"/>
</dbReference>
<keyword evidence="1" id="KW-0378">Hydrolase</keyword>
<evidence type="ECO:0000256" key="1">
    <source>
        <dbReference type="RuleBase" id="RU366025"/>
    </source>
</evidence>
<comment type="similarity">
    <text evidence="1">Belongs to the peptidase C19 family.</text>
</comment>
<dbReference type="InterPro" id="IPR028889">
    <property type="entry name" value="USP"/>
</dbReference>
<evidence type="ECO:0000313" key="6">
    <source>
        <dbReference type="RefSeq" id="XP_045578872.1"/>
    </source>
</evidence>
<keyword evidence="5" id="KW-1185">Reference proteome</keyword>
<dbReference type="PANTHER" id="PTHR24006">
    <property type="entry name" value="UBIQUITIN CARBOXYL-TERMINAL HYDROLASE"/>
    <property type="match status" value="1"/>
</dbReference>
<dbReference type="InterPro" id="IPR001394">
    <property type="entry name" value="Peptidase_C19_UCH"/>
</dbReference>
<dbReference type="Pfam" id="PF00443">
    <property type="entry name" value="UCH"/>
    <property type="match status" value="1"/>
</dbReference>
<feature type="compositionally biased region" description="Low complexity" evidence="2">
    <location>
        <begin position="77"/>
        <end position="90"/>
    </location>
</feature>
<dbReference type="InterPro" id="IPR038765">
    <property type="entry name" value="Papain-like_cys_pep_sf"/>
</dbReference>
<reference evidence="6 7" key="1">
    <citation type="submission" date="2025-05" db="UniProtKB">
        <authorList>
            <consortium name="RefSeq"/>
        </authorList>
    </citation>
    <scope>IDENTIFICATION</scope>
</reference>
<feature type="transmembrane region" description="Helical" evidence="3">
    <location>
        <begin position="572"/>
        <end position="592"/>
    </location>
</feature>
<organism evidence="5 6">
    <name type="scientific">Salmo salar</name>
    <name type="common">Atlantic salmon</name>
    <dbReference type="NCBI Taxonomy" id="8030"/>
    <lineage>
        <taxon>Eukaryota</taxon>
        <taxon>Metazoa</taxon>
        <taxon>Chordata</taxon>
        <taxon>Craniata</taxon>
        <taxon>Vertebrata</taxon>
        <taxon>Euteleostomi</taxon>
        <taxon>Actinopterygii</taxon>
        <taxon>Neopterygii</taxon>
        <taxon>Teleostei</taxon>
        <taxon>Protacanthopterygii</taxon>
        <taxon>Salmoniformes</taxon>
        <taxon>Salmonidae</taxon>
        <taxon>Salmoninae</taxon>
        <taxon>Salmo</taxon>
    </lineage>
</organism>